<dbReference type="Proteomes" id="UP000298493">
    <property type="component" value="Unassembled WGS sequence"/>
</dbReference>
<evidence type="ECO:0000313" key="1">
    <source>
        <dbReference type="EMBL" id="TID25946.1"/>
    </source>
</evidence>
<proteinExistence type="predicted"/>
<accession>A0A4Z1PJZ8</accession>
<reference evidence="1 2" key="1">
    <citation type="submission" date="2019-04" db="EMBL/GenBank/DDBJ databases">
        <title>High contiguity whole genome sequence and gene annotation resource for two Venturia nashicola isolates.</title>
        <authorList>
            <person name="Prokchorchik M."/>
            <person name="Won K."/>
            <person name="Lee Y."/>
            <person name="Choi E.D."/>
            <person name="Segonzac C."/>
            <person name="Sohn K.H."/>
        </authorList>
    </citation>
    <scope>NUCLEOTIDE SEQUENCE [LARGE SCALE GENOMIC DNA]</scope>
    <source>
        <strain evidence="1 2">PRI2</strain>
    </source>
</reference>
<comment type="caution">
    <text evidence="1">The sequence shown here is derived from an EMBL/GenBank/DDBJ whole genome shotgun (WGS) entry which is preliminary data.</text>
</comment>
<keyword evidence="2" id="KW-1185">Reference proteome</keyword>
<gene>
    <name evidence="1" type="ORF">E6O75_ATG03809</name>
</gene>
<name>A0A4Z1PJZ8_9PEZI</name>
<sequence>MICPHENGGPSKGTWQSPVRQLGDLTCTTRIFFDDGLVLMMSGHPGPEPQHGTFILSIPPSLHSTIVDFDGPRPKLAAGSS</sequence>
<dbReference type="AlphaFoldDB" id="A0A4Z1PJZ8"/>
<organism evidence="1 2">
    <name type="scientific">Venturia nashicola</name>
    <dbReference type="NCBI Taxonomy" id="86259"/>
    <lineage>
        <taxon>Eukaryota</taxon>
        <taxon>Fungi</taxon>
        <taxon>Dikarya</taxon>
        <taxon>Ascomycota</taxon>
        <taxon>Pezizomycotina</taxon>
        <taxon>Dothideomycetes</taxon>
        <taxon>Pleosporomycetidae</taxon>
        <taxon>Venturiales</taxon>
        <taxon>Venturiaceae</taxon>
        <taxon>Venturia</taxon>
    </lineage>
</organism>
<protein>
    <submittedName>
        <fullName evidence="1">Uncharacterized protein</fullName>
    </submittedName>
</protein>
<evidence type="ECO:0000313" key="2">
    <source>
        <dbReference type="Proteomes" id="UP000298493"/>
    </source>
</evidence>
<dbReference type="EMBL" id="SNSC02000003">
    <property type="protein sequence ID" value="TID25946.1"/>
    <property type="molecule type" value="Genomic_DNA"/>
</dbReference>